<dbReference type="EMBL" id="DACRBY010000012">
    <property type="protein sequence ID" value="HAS8540309.1"/>
    <property type="molecule type" value="Genomic_DNA"/>
</dbReference>
<dbReference type="InterPro" id="IPR018073">
    <property type="entry name" value="Prot_inh_cystat_CS"/>
</dbReference>
<protein>
    <submittedName>
        <fullName evidence="4">Pyruvate dehydrogenase</fullName>
    </submittedName>
    <submittedName>
        <fullName evidence="2">Pyruvate/2-oxoglutarate dehydrogenase complex, dihydrolipoamide dehydrogenase component</fullName>
    </submittedName>
</protein>
<feature type="domain" description="Cystatin" evidence="1">
    <location>
        <begin position="44"/>
        <end position="109"/>
    </location>
</feature>
<dbReference type="Pfam" id="PF00031">
    <property type="entry name" value="Cystatin"/>
    <property type="match status" value="1"/>
</dbReference>
<dbReference type="PROSITE" id="PS00287">
    <property type="entry name" value="CYSTATIN"/>
    <property type="match status" value="1"/>
</dbReference>
<organism evidence="4 5">
    <name type="scientific">Vibrio vulnificus</name>
    <dbReference type="NCBI Taxonomy" id="672"/>
    <lineage>
        <taxon>Bacteria</taxon>
        <taxon>Pseudomonadati</taxon>
        <taxon>Pseudomonadota</taxon>
        <taxon>Gammaproteobacteria</taxon>
        <taxon>Vibrionales</taxon>
        <taxon>Vibrionaceae</taxon>
        <taxon>Vibrio</taxon>
    </lineage>
</organism>
<dbReference type="InterPro" id="IPR000010">
    <property type="entry name" value="Cystatin_dom"/>
</dbReference>
<gene>
    <name evidence="4" type="ORF">CRN52_02530</name>
    <name evidence="2" type="ORF">FORC53_3551</name>
    <name evidence="3" type="ORF">I7730_10985</name>
</gene>
<evidence type="ECO:0000313" key="5">
    <source>
        <dbReference type="Proteomes" id="UP000237466"/>
    </source>
</evidence>
<proteinExistence type="predicted"/>
<reference evidence="4 5" key="2">
    <citation type="journal article" date="2018" name="Front. Microbiol.">
        <title>Phylogeny of Vibrio vulnificus from the Analysis of the Core-Genome: Implications for Intra-Species Taxonomy.</title>
        <authorList>
            <person name="Roig F.J."/>
            <person name="Gonzalez-Candelas F."/>
            <person name="Sanjuan E."/>
            <person name="Fouz B."/>
            <person name="Feil E.J."/>
            <person name="Llorens C."/>
            <person name="Baker-Austin C."/>
            <person name="Oliver J.D."/>
            <person name="Danin-Poleg Y."/>
            <person name="Gibas C.J."/>
            <person name="Kashi Y."/>
            <person name="Gulig P.A."/>
            <person name="Morrison S.S."/>
            <person name="Amaro C."/>
        </authorList>
    </citation>
    <scope>NUCLEOTIDE SEQUENCE [LARGE SCALE GENOMIC DNA]</scope>
    <source>
        <strain evidence="4 5">CECT4608</strain>
    </source>
</reference>
<dbReference type="SUPFAM" id="SSF54403">
    <property type="entry name" value="Cystatin/monellin"/>
    <property type="match status" value="1"/>
</dbReference>
<dbReference type="Proteomes" id="UP000863257">
    <property type="component" value="Unassembled WGS sequence"/>
</dbReference>
<dbReference type="KEGG" id="vvl:VV93_v1c36080"/>
<dbReference type="Proteomes" id="UP000263418">
    <property type="component" value="Chromosome 2"/>
</dbReference>
<reference evidence="3" key="4">
    <citation type="submission" date="2019-01" db="EMBL/GenBank/DDBJ databases">
        <authorList>
            <consortium name="NCBI Pathogen Detection Project"/>
        </authorList>
    </citation>
    <scope>NUCLEOTIDE SEQUENCE</scope>
    <source>
        <strain evidence="3">BCW_3452</strain>
    </source>
</reference>
<accession>A0A1V8MRU5</accession>
<reference evidence="2 6" key="1">
    <citation type="submission" date="2017-01" db="EMBL/GenBank/DDBJ databases">
        <title>Complete Genome Sequence of Vibrio vulnificus FORC_053.</title>
        <authorList>
            <consortium name="Food-borne Pathogen Omics Research Center"/>
            <person name="Chung H.Y."/>
            <person name="Na E.J."/>
            <person name="Song J.S."/>
            <person name="Kim H."/>
            <person name="Lee J.-H."/>
            <person name="Ryu S."/>
            <person name="Choi S.H."/>
        </authorList>
    </citation>
    <scope>NUCLEOTIDE SEQUENCE [LARGE SCALE GENOMIC DNA]</scope>
    <source>
        <strain evidence="2 6">FORC_053</strain>
    </source>
</reference>
<dbReference type="PROSITE" id="PS51257">
    <property type="entry name" value="PROKAR_LIPOPROTEIN"/>
    <property type="match status" value="1"/>
</dbReference>
<dbReference type="Gene3D" id="3.10.450.10">
    <property type="match status" value="1"/>
</dbReference>
<dbReference type="CDD" id="cd00042">
    <property type="entry name" value="CY"/>
    <property type="match status" value="1"/>
</dbReference>
<evidence type="ECO:0000259" key="1">
    <source>
        <dbReference type="Pfam" id="PF00031"/>
    </source>
</evidence>
<dbReference type="EMBL" id="PDGH01000027">
    <property type="protein sequence ID" value="POB49628.1"/>
    <property type="molecule type" value="Genomic_DNA"/>
</dbReference>
<name>A0A1V8MRU5_VIBVL</name>
<evidence type="ECO:0000313" key="4">
    <source>
        <dbReference type="EMBL" id="POB49628.1"/>
    </source>
</evidence>
<reference evidence="3" key="3">
    <citation type="journal article" date="2018" name="Genome Biol.">
        <title>SKESA: strategic k-mer extension for scrupulous assemblies.</title>
        <authorList>
            <person name="Souvorov A."/>
            <person name="Agarwala R."/>
            <person name="Lipman D.J."/>
        </authorList>
    </citation>
    <scope>NUCLEOTIDE SEQUENCE</scope>
    <source>
        <strain evidence="3">BCW_3452</strain>
    </source>
</reference>
<dbReference type="RefSeq" id="WP_011151958.1">
    <property type="nucleotide sequence ID" value="NZ_AP026553.1"/>
</dbReference>
<dbReference type="OMA" id="FEMDNGE"/>
<dbReference type="GO" id="GO:0004869">
    <property type="term" value="F:cysteine-type endopeptidase inhibitor activity"/>
    <property type="evidence" value="ECO:0007669"/>
    <property type="project" value="InterPro"/>
</dbReference>
<evidence type="ECO:0000313" key="2">
    <source>
        <dbReference type="EMBL" id="AXX61890.1"/>
    </source>
</evidence>
<dbReference type="EMBL" id="CP019291">
    <property type="protein sequence ID" value="AXX61890.1"/>
    <property type="molecule type" value="Genomic_DNA"/>
</dbReference>
<dbReference type="InterPro" id="IPR046350">
    <property type="entry name" value="Cystatin_sf"/>
</dbReference>
<evidence type="ECO:0000313" key="6">
    <source>
        <dbReference type="Proteomes" id="UP000263418"/>
    </source>
</evidence>
<keyword evidence="4" id="KW-0670">Pyruvate</keyword>
<evidence type="ECO:0000313" key="3">
    <source>
        <dbReference type="EMBL" id="HAS8540309.1"/>
    </source>
</evidence>
<dbReference type="AlphaFoldDB" id="A0A1V8MRU5"/>
<dbReference type="Proteomes" id="UP000237466">
    <property type="component" value="Unassembled WGS sequence"/>
</dbReference>
<sequence>MKAKLAVAAATLFLLAGCQQEPQENSTLNERHTAICSSTESMPGGWHNAEIDHQVMQALDMVLEQMNTNSPLKEVLSAHTQVVSGVNYAIEFQLENGSSWNTIVYRNLKGEYQITQTAKLGLFCQQ</sequence>